<dbReference type="InterPro" id="IPR005479">
    <property type="entry name" value="CPAse_ATP-bd"/>
</dbReference>
<dbReference type="SUPFAM" id="SSF51246">
    <property type="entry name" value="Rudiment single hybrid motif"/>
    <property type="match status" value="1"/>
</dbReference>
<dbReference type="Pfam" id="PF00364">
    <property type="entry name" value="Biotin_lipoyl"/>
    <property type="match status" value="1"/>
</dbReference>
<dbReference type="Proteomes" id="UP000282195">
    <property type="component" value="Chromosome"/>
</dbReference>
<dbReference type="InterPro" id="IPR005482">
    <property type="entry name" value="Biotin_COase_C"/>
</dbReference>
<dbReference type="AlphaFoldDB" id="A0A387FUB4"/>
<dbReference type="PROSITE" id="PS50979">
    <property type="entry name" value="BC"/>
    <property type="match status" value="1"/>
</dbReference>
<dbReference type="KEGG" id="rjg:CCGE525_06180"/>
<evidence type="ECO:0000256" key="3">
    <source>
        <dbReference type="ARBA" id="ARBA00022741"/>
    </source>
</evidence>
<evidence type="ECO:0000313" key="11">
    <source>
        <dbReference type="Proteomes" id="UP000282195"/>
    </source>
</evidence>
<evidence type="ECO:0000256" key="2">
    <source>
        <dbReference type="ARBA" id="ARBA00022598"/>
    </source>
</evidence>
<dbReference type="InterPro" id="IPR011764">
    <property type="entry name" value="Biotin_carboxylation_dom"/>
</dbReference>
<evidence type="ECO:0000259" key="8">
    <source>
        <dbReference type="PROSITE" id="PS50975"/>
    </source>
</evidence>
<keyword evidence="2" id="KW-0436">Ligase</keyword>
<dbReference type="PANTHER" id="PTHR18866">
    <property type="entry name" value="CARBOXYLASE:PYRUVATE/ACETYL-COA/PROPIONYL-COA CARBOXYLASE"/>
    <property type="match status" value="1"/>
</dbReference>
<dbReference type="GO" id="GO:0016874">
    <property type="term" value="F:ligase activity"/>
    <property type="evidence" value="ECO:0007669"/>
    <property type="project" value="UniProtKB-KW"/>
</dbReference>
<dbReference type="SUPFAM" id="SSF56059">
    <property type="entry name" value="Glutathione synthetase ATP-binding domain-like"/>
    <property type="match status" value="1"/>
</dbReference>
<dbReference type="OrthoDB" id="9763189at2"/>
<dbReference type="FunFam" id="3.30.470.20:FF:000028">
    <property type="entry name" value="Methylcrotonoyl-CoA carboxylase subunit alpha, mitochondrial"/>
    <property type="match status" value="1"/>
</dbReference>
<dbReference type="Gene3D" id="3.30.700.40">
    <property type="match status" value="1"/>
</dbReference>
<evidence type="ECO:0000256" key="1">
    <source>
        <dbReference type="ARBA" id="ARBA00001953"/>
    </source>
</evidence>
<dbReference type="InterPro" id="IPR001882">
    <property type="entry name" value="Biotin_BS"/>
</dbReference>
<dbReference type="FunFam" id="3.40.50.20:FF:000010">
    <property type="entry name" value="Propionyl-CoA carboxylase subunit alpha"/>
    <property type="match status" value="1"/>
</dbReference>
<evidence type="ECO:0000256" key="5">
    <source>
        <dbReference type="ARBA" id="ARBA00023267"/>
    </source>
</evidence>
<dbReference type="CDD" id="cd06850">
    <property type="entry name" value="biotinyl_domain"/>
    <property type="match status" value="1"/>
</dbReference>
<proteinExistence type="predicted"/>
<dbReference type="InterPro" id="IPR016185">
    <property type="entry name" value="PreATP-grasp_dom_sf"/>
</dbReference>
<dbReference type="Gene3D" id="3.30.470.20">
    <property type="entry name" value="ATP-grasp fold, B domain"/>
    <property type="match status" value="1"/>
</dbReference>
<dbReference type="FunFam" id="3.30.1490.20:FF:000003">
    <property type="entry name" value="acetyl-CoA carboxylase isoform X1"/>
    <property type="match status" value="1"/>
</dbReference>
<dbReference type="Pfam" id="PF02786">
    <property type="entry name" value="CPSase_L_D2"/>
    <property type="match status" value="1"/>
</dbReference>
<feature type="domain" description="Biotin carboxylation" evidence="9">
    <location>
        <begin position="1"/>
        <end position="450"/>
    </location>
</feature>
<protein>
    <submittedName>
        <fullName evidence="10">Acetyl/propionyl/methylcrotonyl-CoA carboxylase subunit alpha</fullName>
    </submittedName>
</protein>
<dbReference type="NCBIfam" id="NF006367">
    <property type="entry name" value="PRK08591.1"/>
    <property type="match status" value="1"/>
</dbReference>
<dbReference type="SUPFAM" id="SSF51230">
    <property type="entry name" value="Single hybrid motif"/>
    <property type="match status" value="1"/>
</dbReference>
<organism evidence="10 11">
    <name type="scientific">Rhizobium jaguaris</name>
    <dbReference type="NCBI Taxonomy" id="1312183"/>
    <lineage>
        <taxon>Bacteria</taxon>
        <taxon>Pseudomonadati</taxon>
        <taxon>Pseudomonadota</taxon>
        <taxon>Alphaproteobacteria</taxon>
        <taxon>Hyphomicrobiales</taxon>
        <taxon>Rhizobiaceae</taxon>
        <taxon>Rhizobium/Agrobacterium group</taxon>
        <taxon>Rhizobium</taxon>
    </lineage>
</organism>
<dbReference type="PANTHER" id="PTHR18866:SF33">
    <property type="entry name" value="METHYLCROTONOYL-COA CARBOXYLASE SUBUNIT ALPHA, MITOCHONDRIAL-RELATED"/>
    <property type="match status" value="1"/>
</dbReference>
<dbReference type="GO" id="GO:0046872">
    <property type="term" value="F:metal ion binding"/>
    <property type="evidence" value="ECO:0007669"/>
    <property type="project" value="InterPro"/>
</dbReference>
<dbReference type="SMART" id="SM00878">
    <property type="entry name" value="Biotin_carb_C"/>
    <property type="match status" value="1"/>
</dbReference>
<evidence type="ECO:0000313" key="10">
    <source>
        <dbReference type="EMBL" id="AYG58446.1"/>
    </source>
</evidence>
<dbReference type="Pfam" id="PF02785">
    <property type="entry name" value="Biotin_carb_C"/>
    <property type="match status" value="1"/>
</dbReference>
<dbReference type="InterPro" id="IPR011761">
    <property type="entry name" value="ATP-grasp"/>
</dbReference>
<keyword evidence="4 6" id="KW-0067">ATP-binding</keyword>
<dbReference type="InterPro" id="IPR050856">
    <property type="entry name" value="Biotin_carboxylase_complex"/>
</dbReference>
<dbReference type="InterPro" id="IPR005481">
    <property type="entry name" value="BC-like_N"/>
</dbReference>
<comment type="cofactor">
    <cofactor evidence="1">
        <name>biotin</name>
        <dbReference type="ChEBI" id="CHEBI:57586"/>
    </cofactor>
</comment>
<dbReference type="GO" id="GO:0005524">
    <property type="term" value="F:ATP binding"/>
    <property type="evidence" value="ECO:0007669"/>
    <property type="project" value="UniProtKB-UniRule"/>
</dbReference>
<dbReference type="Pfam" id="PF00289">
    <property type="entry name" value="Biotin_carb_N"/>
    <property type="match status" value="1"/>
</dbReference>
<dbReference type="InterPro" id="IPR000089">
    <property type="entry name" value="Biotin_lipoyl"/>
</dbReference>
<evidence type="ECO:0000259" key="7">
    <source>
        <dbReference type="PROSITE" id="PS50968"/>
    </source>
</evidence>
<dbReference type="PROSITE" id="PS00867">
    <property type="entry name" value="CPSASE_2"/>
    <property type="match status" value="1"/>
</dbReference>
<sequence length="662" mass="71622">MFSKILIANRGEIACRIIRSARRMGIRTVAVYSDADIAALHVALADEAVHIGPAVASESYLSKDRIIAAARRSGVEAIHPGYGFLSENADFAEAVEAAGLVFIGPSPASIRAMGLKDAAKALMERAGVPVVPGYHGDKQDTEFLAERATEIGFPVLIKARAGGGGKGMRRVDRPEDFATALEAARREAKSAFGDDAVLIEKYLTQPRHIEIQVFGDSHGNVVHLFERDCSLQRRHQKVIEEAPAPGMTEEMRNAMGEAAVRAARAIDYRGAGTVEFIVDVSGGLSPDRFFFMEMNTRLQVEHPVTEAIAGVDLVEWQLRIAGGEPLQKTQVELTVDGWAFEARLYAEDPSRGFLPATGTLSHLRFPDGDVRIDTGVHEGDSITPHYDPLIAKLIVYAPTRQAALAKLTRALQDTQVAGTVSNLDFLVRLSQQPDFVAGHPDTGLIDREAETLTAASIPDDIALAIAAIFEAGCMARSHARDPWQSLGAWQLWGEASRPAALHHRGGHTNCGVIAKGQDLFSVHLDDRAVGVRIVGRTDNGCRVEINGRQSSADIFQTLHDMTLFLDGHTHHFHRPDPLDGVEEGAVGGDRLIAPMPGLIKIVRVQEGDMVARGEALIVMEAMKMELTLTATRDGVVESLNVGEGDQTSESAVLLSLRPEDEQ</sequence>
<name>A0A387FUB4_9HYPH</name>
<dbReference type="Gene3D" id="2.40.50.100">
    <property type="match status" value="1"/>
</dbReference>
<evidence type="ECO:0000256" key="4">
    <source>
        <dbReference type="ARBA" id="ARBA00022840"/>
    </source>
</evidence>
<dbReference type="InterPro" id="IPR011054">
    <property type="entry name" value="Rudment_hybrid_motif"/>
</dbReference>
<keyword evidence="11" id="KW-1185">Reference proteome</keyword>
<feature type="domain" description="ATP-grasp" evidence="8">
    <location>
        <begin position="120"/>
        <end position="322"/>
    </location>
</feature>
<dbReference type="RefSeq" id="WP_120703520.1">
    <property type="nucleotide sequence ID" value="NZ_CP032694.1"/>
</dbReference>
<gene>
    <name evidence="10" type="ORF">CCGE525_06180</name>
</gene>
<evidence type="ECO:0000256" key="6">
    <source>
        <dbReference type="PROSITE-ProRule" id="PRU00409"/>
    </source>
</evidence>
<keyword evidence="5" id="KW-0092">Biotin</keyword>
<dbReference type="EMBL" id="CP032694">
    <property type="protein sequence ID" value="AYG58446.1"/>
    <property type="molecule type" value="Genomic_DNA"/>
</dbReference>
<reference evidence="10 11" key="1">
    <citation type="submission" date="2018-10" db="EMBL/GenBank/DDBJ databases">
        <title>Rhizobium etli, R. leguminosarum and a new Rhizobium genospecies from Phaseolus dumosus.</title>
        <authorList>
            <person name="Ramirez-Puebla S.T."/>
            <person name="Rogel-Hernandez M.A."/>
            <person name="Guerrero G."/>
            <person name="Ormeno-Orrillo E."/>
            <person name="Martinez-Romero J.C."/>
            <person name="Negrete-Yankelevich S."/>
            <person name="Martinez-Romero E."/>
        </authorList>
    </citation>
    <scope>NUCLEOTIDE SEQUENCE [LARGE SCALE GENOMIC DNA]</scope>
    <source>
        <strain evidence="10 11">CCGE525</strain>
    </source>
</reference>
<accession>A0A387FUB4</accession>
<dbReference type="PROSITE" id="PS50968">
    <property type="entry name" value="BIOTINYL_LIPOYL"/>
    <property type="match status" value="1"/>
</dbReference>
<dbReference type="PROSITE" id="PS00188">
    <property type="entry name" value="BIOTIN"/>
    <property type="match status" value="1"/>
</dbReference>
<keyword evidence="3 6" id="KW-0547">Nucleotide-binding</keyword>
<dbReference type="PROSITE" id="PS50975">
    <property type="entry name" value="ATP_GRASP"/>
    <property type="match status" value="1"/>
</dbReference>
<dbReference type="InterPro" id="IPR011053">
    <property type="entry name" value="Single_hybrid_motif"/>
</dbReference>
<evidence type="ECO:0000259" key="9">
    <source>
        <dbReference type="PROSITE" id="PS50979"/>
    </source>
</evidence>
<dbReference type="SUPFAM" id="SSF52440">
    <property type="entry name" value="PreATP-grasp domain"/>
    <property type="match status" value="1"/>
</dbReference>
<feature type="domain" description="Lipoyl-binding" evidence="7">
    <location>
        <begin position="580"/>
        <end position="657"/>
    </location>
</feature>